<evidence type="ECO:0000313" key="4">
    <source>
        <dbReference type="EMBL" id="KAB2812270.1"/>
    </source>
</evidence>
<evidence type="ECO:0000256" key="2">
    <source>
        <dbReference type="ARBA" id="ARBA00022801"/>
    </source>
</evidence>
<keyword evidence="2 4" id="KW-0378">Hydrolase</keyword>
<dbReference type="Pfam" id="PF07859">
    <property type="entry name" value="Abhydrolase_3"/>
    <property type="match status" value="1"/>
</dbReference>
<reference evidence="4 5" key="1">
    <citation type="submission" date="2019-09" db="EMBL/GenBank/DDBJ databases">
        <title>Pimelobacter sp. isolated from Paulinella.</title>
        <authorList>
            <person name="Jeong S.E."/>
        </authorList>
    </citation>
    <scope>NUCLEOTIDE SEQUENCE [LARGE SCALE GENOMIC DNA]</scope>
    <source>
        <strain evidence="4 5">Pch-N</strain>
    </source>
</reference>
<dbReference type="PANTHER" id="PTHR48081">
    <property type="entry name" value="AB HYDROLASE SUPERFAMILY PROTEIN C4A8.06C"/>
    <property type="match status" value="1"/>
</dbReference>
<dbReference type="InterPro" id="IPR029058">
    <property type="entry name" value="AB_hydrolase_fold"/>
</dbReference>
<dbReference type="Gene3D" id="3.40.50.1820">
    <property type="entry name" value="alpha/beta hydrolase"/>
    <property type="match status" value="1"/>
</dbReference>
<accession>A0A7J5E1X6</accession>
<sequence length="355" mass="37190">MPVDLRATIEGGALKTLLSLPATVQRALSGRPLVLDGQTLAPDLQLMLAMQKLARRGELGGTSLDAGRASMNANAALAGGRQPIGAVRDLVVAGLPARHYLPHGAHAADQGTPLLLFFHGGGFLYGDLDSHDAPCRVLAEESGVPVLAVAYGVGPEAAFPAAFDDAEAALRWVRDHADELGVDPDRIGVGGDSAGGNIAAWTAIAAARDGVPLAFQLLVYPCTDIDRDTESLRLFGEGLYLTAESMEMFTATYLTTPEARADERVNLLDVALPSGLAPAYVVTAGFDPLRDEGEAYARHLVEAGAEVELRRFVDQIHGFLNIVGVGRSSRAAVLEIAGRLRELATARGGTRAADG</sequence>
<dbReference type="InterPro" id="IPR013094">
    <property type="entry name" value="AB_hydrolase_3"/>
</dbReference>
<dbReference type="SUPFAM" id="SSF53474">
    <property type="entry name" value="alpha/beta-Hydrolases"/>
    <property type="match status" value="1"/>
</dbReference>
<dbReference type="GO" id="GO:0016787">
    <property type="term" value="F:hydrolase activity"/>
    <property type="evidence" value="ECO:0007669"/>
    <property type="project" value="UniProtKB-KW"/>
</dbReference>
<dbReference type="InterPro" id="IPR050300">
    <property type="entry name" value="GDXG_lipolytic_enzyme"/>
</dbReference>
<dbReference type="AlphaFoldDB" id="A0A7J5E1X6"/>
<dbReference type="EMBL" id="WBVM01000001">
    <property type="protein sequence ID" value="KAB2812270.1"/>
    <property type="molecule type" value="Genomic_DNA"/>
</dbReference>
<proteinExistence type="inferred from homology"/>
<protein>
    <submittedName>
        <fullName evidence="4">Alpha/beta hydrolase</fullName>
    </submittedName>
</protein>
<organism evidence="4 5">
    <name type="scientific">Nocardioides simplex</name>
    <name type="common">Arthrobacter simplex</name>
    <dbReference type="NCBI Taxonomy" id="2045"/>
    <lineage>
        <taxon>Bacteria</taxon>
        <taxon>Bacillati</taxon>
        <taxon>Actinomycetota</taxon>
        <taxon>Actinomycetes</taxon>
        <taxon>Propionibacteriales</taxon>
        <taxon>Nocardioidaceae</taxon>
        <taxon>Pimelobacter</taxon>
    </lineage>
</organism>
<dbReference type="PANTHER" id="PTHR48081:SF8">
    <property type="entry name" value="ALPHA_BETA HYDROLASE FOLD-3 DOMAIN-CONTAINING PROTEIN-RELATED"/>
    <property type="match status" value="1"/>
</dbReference>
<evidence type="ECO:0000313" key="5">
    <source>
        <dbReference type="Proteomes" id="UP000449906"/>
    </source>
</evidence>
<feature type="domain" description="Alpha/beta hydrolase fold-3" evidence="3">
    <location>
        <begin position="115"/>
        <end position="320"/>
    </location>
</feature>
<gene>
    <name evidence="4" type="ORF">F9L07_10755</name>
</gene>
<name>A0A7J5E1X6_NOCSI</name>
<dbReference type="InterPro" id="IPR002168">
    <property type="entry name" value="Lipase_GDXG_HIS_AS"/>
</dbReference>
<dbReference type="Proteomes" id="UP000449906">
    <property type="component" value="Unassembled WGS sequence"/>
</dbReference>
<comment type="similarity">
    <text evidence="1">Belongs to the 'GDXG' lipolytic enzyme family.</text>
</comment>
<evidence type="ECO:0000259" key="3">
    <source>
        <dbReference type="Pfam" id="PF07859"/>
    </source>
</evidence>
<dbReference type="PROSITE" id="PS01173">
    <property type="entry name" value="LIPASE_GDXG_HIS"/>
    <property type="match status" value="1"/>
</dbReference>
<comment type="caution">
    <text evidence="4">The sequence shown here is derived from an EMBL/GenBank/DDBJ whole genome shotgun (WGS) entry which is preliminary data.</text>
</comment>
<evidence type="ECO:0000256" key="1">
    <source>
        <dbReference type="ARBA" id="ARBA00010515"/>
    </source>
</evidence>